<evidence type="ECO:0000256" key="8">
    <source>
        <dbReference type="ARBA" id="ARBA00022679"/>
    </source>
</evidence>
<dbReference type="NCBIfam" id="NF009897">
    <property type="entry name" value="PRK13357.1"/>
    <property type="match status" value="1"/>
</dbReference>
<comment type="catalytic activity">
    <reaction evidence="11 16">
        <text>L-valine + 2-oxoglutarate = 3-methyl-2-oxobutanoate + L-glutamate</text>
        <dbReference type="Rhea" id="RHEA:24813"/>
        <dbReference type="ChEBI" id="CHEBI:11851"/>
        <dbReference type="ChEBI" id="CHEBI:16810"/>
        <dbReference type="ChEBI" id="CHEBI:29985"/>
        <dbReference type="ChEBI" id="CHEBI:57762"/>
        <dbReference type="EC" id="2.6.1.42"/>
    </reaction>
</comment>
<dbReference type="CDD" id="cd01557">
    <property type="entry name" value="BCAT_beta_family"/>
    <property type="match status" value="1"/>
</dbReference>
<dbReference type="InterPro" id="IPR043131">
    <property type="entry name" value="BCAT-like_N"/>
</dbReference>
<accession>A0ABU8ZNS3</accession>
<comment type="pathway">
    <text evidence="4">Amino-acid biosynthesis; L-leucine biosynthesis; L-leucine from 3-methyl-2-oxobutanoate: step 4/4.</text>
</comment>
<evidence type="ECO:0000256" key="13">
    <source>
        <dbReference type="ARBA" id="ARBA00049229"/>
    </source>
</evidence>
<comment type="catalytic activity">
    <reaction evidence="12 16">
        <text>L-isoleucine + 2-oxoglutarate = (S)-3-methyl-2-oxopentanoate + L-glutamate</text>
        <dbReference type="Rhea" id="RHEA:24801"/>
        <dbReference type="ChEBI" id="CHEBI:16810"/>
        <dbReference type="ChEBI" id="CHEBI:29985"/>
        <dbReference type="ChEBI" id="CHEBI:35146"/>
        <dbReference type="ChEBI" id="CHEBI:58045"/>
        <dbReference type="EC" id="2.6.1.42"/>
    </reaction>
</comment>
<organism evidence="17 18">
    <name type="scientific">Bifidobacterium favimelis</name>
    <dbReference type="NCBI Taxonomy" id="3122979"/>
    <lineage>
        <taxon>Bacteria</taxon>
        <taxon>Bacillati</taxon>
        <taxon>Actinomycetota</taxon>
        <taxon>Actinomycetes</taxon>
        <taxon>Bifidobacteriales</taxon>
        <taxon>Bifidobacteriaceae</taxon>
        <taxon>Bifidobacterium</taxon>
    </lineage>
</organism>
<comment type="similarity">
    <text evidence="5 14">Belongs to the class-IV pyridoxal-phosphate-dependent aminotransferase family.</text>
</comment>
<evidence type="ECO:0000256" key="5">
    <source>
        <dbReference type="ARBA" id="ARBA00009320"/>
    </source>
</evidence>
<dbReference type="Gene3D" id="3.20.10.10">
    <property type="entry name" value="D-amino Acid Aminotransferase, subunit A, domain 2"/>
    <property type="match status" value="1"/>
</dbReference>
<dbReference type="GO" id="GO:0004084">
    <property type="term" value="F:branched-chain-amino-acid transaminase activity"/>
    <property type="evidence" value="ECO:0007669"/>
    <property type="project" value="UniProtKB-EC"/>
</dbReference>
<dbReference type="EC" id="2.6.1.42" evidence="16"/>
<sequence>MPEQSHHDPSFLDREAEAFTVLPDDHPASDERRAQLIDKPAFGQVFSDNMAHMSWTKGEGWSDRRIEPYGPLKLDPGASVLHYAQEIFEGLKAYRREDGSIWLFRPDANAERFANSARRLYLPPLSTEDFLGSVAALVRRDAAWVPSRREYTLYMRPFMFASEAFLGVRAPKEVDYCVIASPSGPYFPGGVKPVSIWVEDKWFRTGPGGTGFAKCGGNYAASLLGEYRGIDHGCEQVCFVDAATRTYLEELGGMNMFAVHKDGHLETPSLTGTILPGVTRRSLIQLAQDEGRDVVETMIALDELLADIRSGEVTEVFACGTAAIITPIGRFKSEGFDVPVADGGSGRVTLALRDRLLGIQLGEVEDPHDWMWRVC</sequence>
<comment type="cofactor">
    <cofactor evidence="1 15">
        <name>pyridoxal 5'-phosphate</name>
        <dbReference type="ChEBI" id="CHEBI:597326"/>
    </cofactor>
</comment>
<keyword evidence="10 16" id="KW-0100">Branched-chain amino acid biosynthesis</keyword>
<evidence type="ECO:0000256" key="15">
    <source>
        <dbReference type="RuleBase" id="RU004516"/>
    </source>
</evidence>
<dbReference type="EMBL" id="JBANBB010000001">
    <property type="protein sequence ID" value="MEK0306604.1"/>
    <property type="molecule type" value="Genomic_DNA"/>
</dbReference>
<evidence type="ECO:0000256" key="7">
    <source>
        <dbReference type="ARBA" id="ARBA00022605"/>
    </source>
</evidence>
<dbReference type="InterPro" id="IPR018300">
    <property type="entry name" value="Aminotrans_IV_CS"/>
</dbReference>
<evidence type="ECO:0000256" key="16">
    <source>
        <dbReference type="RuleBase" id="RU004517"/>
    </source>
</evidence>
<dbReference type="PANTHER" id="PTHR11825:SF44">
    <property type="entry name" value="BRANCHED-CHAIN-AMINO-ACID AMINOTRANSFERASE"/>
    <property type="match status" value="1"/>
</dbReference>
<evidence type="ECO:0000256" key="1">
    <source>
        <dbReference type="ARBA" id="ARBA00001933"/>
    </source>
</evidence>
<dbReference type="InterPro" id="IPR036038">
    <property type="entry name" value="Aminotransferase-like"/>
</dbReference>
<evidence type="ECO:0000256" key="2">
    <source>
        <dbReference type="ARBA" id="ARBA00004824"/>
    </source>
</evidence>
<keyword evidence="6 16" id="KW-0032">Aminotransferase</keyword>
<evidence type="ECO:0000256" key="3">
    <source>
        <dbReference type="ARBA" id="ARBA00004931"/>
    </source>
</evidence>
<comment type="catalytic activity">
    <reaction evidence="13 16">
        <text>L-leucine + 2-oxoglutarate = 4-methyl-2-oxopentanoate + L-glutamate</text>
        <dbReference type="Rhea" id="RHEA:18321"/>
        <dbReference type="ChEBI" id="CHEBI:16810"/>
        <dbReference type="ChEBI" id="CHEBI:17865"/>
        <dbReference type="ChEBI" id="CHEBI:29985"/>
        <dbReference type="ChEBI" id="CHEBI:57427"/>
        <dbReference type="EC" id="2.6.1.42"/>
    </reaction>
</comment>
<keyword evidence="7 16" id="KW-0028">Amino-acid biosynthesis</keyword>
<dbReference type="PROSITE" id="PS00770">
    <property type="entry name" value="AA_TRANSFER_CLASS_4"/>
    <property type="match status" value="1"/>
</dbReference>
<evidence type="ECO:0000256" key="12">
    <source>
        <dbReference type="ARBA" id="ARBA00048798"/>
    </source>
</evidence>
<reference evidence="17 18" key="1">
    <citation type="submission" date="2024-02" db="EMBL/GenBank/DDBJ databases">
        <title>Bifidobacterium honeyensis sp. nov., isolated from the comb honey.</title>
        <authorList>
            <person name="Liu W."/>
            <person name="Li Y."/>
        </authorList>
    </citation>
    <scope>NUCLEOTIDE SEQUENCE [LARGE SCALE GENOMIC DNA]</scope>
    <source>
        <strain evidence="17 18">IMAU50988</strain>
    </source>
</reference>
<dbReference type="SUPFAM" id="SSF56752">
    <property type="entry name" value="D-aminoacid aminotransferase-like PLP-dependent enzymes"/>
    <property type="match status" value="1"/>
</dbReference>
<dbReference type="InterPro" id="IPR033939">
    <property type="entry name" value="BCAT_family"/>
</dbReference>
<comment type="pathway">
    <text evidence="2">Amino-acid biosynthesis; L-isoleucine biosynthesis; L-isoleucine from 2-oxobutanoate: step 4/4.</text>
</comment>
<name>A0ABU8ZNS3_9BIFI</name>
<keyword evidence="18" id="KW-1185">Reference proteome</keyword>
<dbReference type="InterPro" id="IPR043132">
    <property type="entry name" value="BCAT-like_C"/>
</dbReference>
<evidence type="ECO:0000256" key="14">
    <source>
        <dbReference type="RuleBase" id="RU004106"/>
    </source>
</evidence>
<evidence type="ECO:0000313" key="17">
    <source>
        <dbReference type="EMBL" id="MEK0306604.1"/>
    </source>
</evidence>
<evidence type="ECO:0000313" key="18">
    <source>
        <dbReference type="Proteomes" id="UP001373159"/>
    </source>
</evidence>
<dbReference type="Pfam" id="PF01063">
    <property type="entry name" value="Aminotran_4"/>
    <property type="match status" value="1"/>
</dbReference>
<dbReference type="Gene3D" id="3.30.470.10">
    <property type="match status" value="1"/>
</dbReference>
<dbReference type="Proteomes" id="UP001373159">
    <property type="component" value="Unassembled WGS sequence"/>
</dbReference>
<comment type="caution">
    <text evidence="17">The sequence shown here is derived from an EMBL/GenBank/DDBJ whole genome shotgun (WGS) entry which is preliminary data.</text>
</comment>
<dbReference type="PIRSF" id="PIRSF006468">
    <property type="entry name" value="BCAT1"/>
    <property type="match status" value="1"/>
</dbReference>
<evidence type="ECO:0000256" key="6">
    <source>
        <dbReference type="ARBA" id="ARBA00022576"/>
    </source>
</evidence>
<evidence type="ECO:0000256" key="10">
    <source>
        <dbReference type="ARBA" id="ARBA00023304"/>
    </source>
</evidence>
<dbReference type="NCBIfam" id="TIGR01123">
    <property type="entry name" value="ilvE_II"/>
    <property type="match status" value="1"/>
</dbReference>
<dbReference type="PANTHER" id="PTHR11825">
    <property type="entry name" value="SUBGROUP IIII AMINOTRANSFERASE"/>
    <property type="match status" value="1"/>
</dbReference>
<dbReference type="RefSeq" id="WP_340469145.1">
    <property type="nucleotide sequence ID" value="NZ_JBANBB010000001.1"/>
</dbReference>
<evidence type="ECO:0000256" key="11">
    <source>
        <dbReference type="ARBA" id="ARBA00048212"/>
    </source>
</evidence>
<proteinExistence type="inferred from homology"/>
<comment type="pathway">
    <text evidence="3">Amino-acid biosynthesis; L-valine biosynthesis; L-valine from pyruvate: step 4/4.</text>
</comment>
<evidence type="ECO:0000256" key="9">
    <source>
        <dbReference type="ARBA" id="ARBA00022898"/>
    </source>
</evidence>
<keyword evidence="9 15" id="KW-0663">Pyridoxal phosphate</keyword>
<dbReference type="InterPro" id="IPR005786">
    <property type="entry name" value="B_amino_transII"/>
</dbReference>
<keyword evidence="8 16" id="KW-0808">Transferase</keyword>
<gene>
    <name evidence="17" type="ORF">V8P97_03870</name>
</gene>
<dbReference type="InterPro" id="IPR001544">
    <property type="entry name" value="Aminotrans_IV"/>
</dbReference>
<evidence type="ECO:0000256" key="4">
    <source>
        <dbReference type="ARBA" id="ARBA00005072"/>
    </source>
</evidence>
<protein>
    <recommendedName>
        <fullName evidence="16">Branched-chain-amino-acid aminotransferase</fullName>
        <ecNumber evidence="16">2.6.1.42</ecNumber>
    </recommendedName>
</protein>